<dbReference type="GO" id="GO:0051059">
    <property type="term" value="F:NF-kappaB binding"/>
    <property type="evidence" value="ECO:0007669"/>
    <property type="project" value="TreeGrafter"/>
</dbReference>
<reference evidence="4 5" key="1">
    <citation type="submission" date="2016-04" db="EMBL/GenBank/DDBJ databases">
        <title>The genome of Intoshia linei affirms orthonectids as highly simplified spiralians.</title>
        <authorList>
            <person name="Mikhailov K.V."/>
            <person name="Slusarev G.S."/>
            <person name="Nikitin M.A."/>
            <person name="Logacheva M.D."/>
            <person name="Penin A."/>
            <person name="Aleoshin V."/>
            <person name="Panchin Y.V."/>
        </authorList>
    </citation>
    <scope>NUCLEOTIDE SEQUENCE [LARGE SCALE GENOMIC DNA]</scope>
    <source>
        <strain evidence="4">Intl2013</strain>
        <tissue evidence="4">Whole animal</tissue>
    </source>
</reference>
<dbReference type="PANTHER" id="PTHR46680:SF3">
    <property type="entry name" value="NF-KAPPA-B INHIBITOR CACTUS"/>
    <property type="match status" value="1"/>
</dbReference>
<accession>A0A177B332</accession>
<dbReference type="PROSITE" id="PS50297">
    <property type="entry name" value="ANK_REP_REGION"/>
    <property type="match status" value="1"/>
</dbReference>
<dbReference type="Pfam" id="PF12796">
    <property type="entry name" value="Ank_2"/>
    <property type="match status" value="1"/>
</dbReference>
<organism evidence="4 5">
    <name type="scientific">Intoshia linei</name>
    <dbReference type="NCBI Taxonomy" id="1819745"/>
    <lineage>
        <taxon>Eukaryota</taxon>
        <taxon>Metazoa</taxon>
        <taxon>Spiralia</taxon>
        <taxon>Lophotrochozoa</taxon>
        <taxon>Mesozoa</taxon>
        <taxon>Orthonectida</taxon>
        <taxon>Rhopaluridae</taxon>
        <taxon>Intoshia</taxon>
    </lineage>
</organism>
<dbReference type="InterPro" id="IPR002110">
    <property type="entry name" value="Ankyrin_rpt"/>
</dbReference>
<dbReference type="SUPFAM" id="SSF48403">
    <property type="entry name" value="Ankyrin repeat"/>
    <property type="match status" value="1"/>
</dbReference>
<evidence type="ECO:0000313" key="4">
    <source>
        <dbReference type="EMBL" id="OAF67824.1"/>
    </source>
</evidence>
<dbReference type="SMART" id="SM00248">
    <property type="entry name" value="ANK"/>
    <property type="match status" value="4"/>
</dbReference>
<dbReference type="InterPro" id="IPR036770">
    <property type="entry name" value="Ankyrin_rpt-contain_sf"/>
</dbReference>
<dbReference type="Proteomes" id="UP000078046">
    <property type="component" value="Unassembled WGS sequence"/>
</dbReference>
<name>A0A177B332_9BILA</name>
<evidence type="ECO:0000313" key="5">
    <source>
        <dbReference type="Proteomes" id="UP000078046"/>
    </source>
</evidence>
<feature type="repeat" description="ANK" evidence="3">
    <location>
        <begin position="32"/>
        <end position="64"/>
    </location>
</feature>
<keyword evidence="2 3" id="KW-0040">ANK repeat</keyword>
<dbReference type="InterPro" id="IPR051070">
    <property type="entry name" value="NF-kappa-B_inhibitor"/>
</dbReference>
<dbReference type="EMBL" id="LWCA01000566">
    <property type="protein sequence ID" value="OAF67824.1"/>
    <property type="molecule type" value="Genomic_DNA"/>
</dbReference>
<sequence>MDSAVVIVQKGQLNELVSIFNDGYDITLQSNDGISLLHWASINNRVEIMRFLVSNGCNVNCKGGTLISTPLHWAVRQASYDAIVYLINECQADTTILDKEGYSIIHLSLFFGTTALISYLFAKNLDMNIRDAKGYTPLMVAAKFIHKQNTTRTLLLLGLDPFIKLPDSGKCAVHIAVECKNSFSLNDHLSIYPNCIDQCDDSVYFISCFNCETFPHAKQRRNPILFHNIANKIIN</sequence>
<dbReference type="PROSITE" id="PS50088">
    <property type="entry name" value="ANK_REPEAT"/>
    <property type="match status" value="2"/>
</dbReference>
<dbReference type="Gene3D" id="1.25.40.20">
    <property type="entry name" value="Ankyrin repeat-containing domain"/>
    <property type="match status" value="1"/>
</dbReference>
<gene>
    <name evidence="4" type="ORF">A3Q56_04444</name>
</gene>
<dbReference type="OrthoDB" id="6781668at2759"/>
<protein>
    <submittedName>
        <fullName evidence="4">Uncharacterized protein</fullName>
    </submittedName>
</protein>
<evidence type="ECO:0000256" key="1">
    <source>
        <dbReference type="ARBA" id="ARBA00022737"/>
    </source>
</evidence>
<feature type="repeat" description="ANK" evidence="3">
    <location>
        <begin position="100"/>
        <end position="132"/>
    </location>
</feature>
<dbReference type="GO" id="GO:0005829">
    <property type="term" value="C:cytosol"/>
    <property type="evidence" value="ECO:0007669"/>
    <property type="project" value="TreeGrafter"/>
</dbReference>
<proteinExistence type="predicted"/>
<keyword evidence="5" id="KW-1185">Reference proteome</keyword>
<dbReference type="PANTHER" id="PTHR46680">
    <property type="entry name" value="NF-KAPPA-B INHIBITOR ALPHA"/>
    <property type="match status" value="1"/>
</dbReference>
<keyword evidence="1" id="KW-0677">Repeat</keyword>
<comment type="caution">
    <text evidence="4">The sequence shown here is derived from an EMBL/GenBank/DDBJ whole genome shotgun (WGS) entry which is preliminary data.</text>
</comment>
<dbReference type="GO" id="GO:0071356">
    <property type="term" value="P:cellular response to tumor necrosis factor"/>
    <property type="evidence" value="ECO:0007669"/>
    <property type="project" value="TreeGrafter"/>
</dbReference>
<dbReference type="AlphaFoldDB" id="A0A177B332"/>
<evidence type="ECO:0000256" key="2">
    <source>
        <dbReference type="ARBA" id="ARBA00023043"/>
    </source>
</evidence>
<evidence type="ECO:0000256" key="3">
    <source>
        <dbReference type="PROSITE-ProRule" id="PRU00023"/>
    </source>
</evidence>